<evidence type="ECO:0000256" key="2">
    <source>
        <dbReference type="SAM" id="Phobius"/>
    </source>
</evidence>
<keyword evidence="2" id="KW-1133">Transmembrane helix</keyword>
<dbReference type="GO" id="GO:0046872">
    <property type="term" value="F:metal ion binding"/>
    <property type="evidence" value="ECO:0007669"/>
    <property type="project" value="UniProtKB-KW"/>
</dbReference>
<dbReference type="InterPro" id="IPR000883">
    <property type="entry name" value="Cyt_C_Oxase_1"/>
</dbReference>
<keyword evidence="1" id="KW-0999">Mitochondrion inner membrane</keyword>
<dbReference type="SUPFAM" id="SSF81442">
    <property type="entry name" value="Cytochrome c oxidase subunit I-like"/>
    <property type="match status" value="1"/>
</dbReference>
<dbReference type="PANTHER" id="PTHR10422">
    <property type="entry name" value="CYTOCHROME C OXIDASE SUBUNIT 1"/>
    <property type="match status" value="1"/>
</dbReference>
<keyword evidence="1" id="KW-0813">Transport</keyword>
<keyword evidence="1" id="KW-0479">Metal-binding</keyword>
<comment type="function">
    <text evidence="1">Component of the cytochrome c oxidase, the last enzyme in the mitochondrial electron transport chain which drives oxidative phosphorylation. The respiratory chain contains 3 multisubunit complexes succinate dehydrogenase (complex II, CII), ubiquinol-cytochrome c oxidoreductase (cytochrome b-c1 complex, complex III, CIII) and cytochrome c oxidase (complex IV, CIV), that cooperate to transfer electrons derived from NADH and succinate to molecular oxygen, creating an electrochemical gradient over the inner membrane that drives transmembrane transport and the ATP synthase. Cytochrome c oxidase is the component of the respiratory chain that catalyzes the reduction of oxygen to water. Electrons originating from reduced cytochrome c in the intermembrane space (IMS) are transferred via the dinuclear copper A center (CU(A)) of subunit 2 and heme A of subunit 1 to the active site in subunit 1, a binuclear center (BNC) formed by heme A3 and copper B (CU(B)). The BNC reduces molecular oxygen to 2 water molecules using 4 electrons from cytochrome c in the IMS and 4 protons from the mitochondrial matrix.</text>
</comment>
<comment type="subcellular location">
    <subcellularLocation>
        <location evidence="1">Mitochondrion inner membrane</location>
        <topology evidence="1">Multi-pass membrane protein</topology>
    </subcellularLocation>
</comment>
<dbReference type="EMBL" id="CAUL01000004">
    <property type="protein sequence ID" value="CCV02646.1"/>
    <property type="molecule type" value="Genomic_DNA"/>
</dbReference>
<dbReference type="VEuPathDB" id="FungiDB:TMP_tdefPYCC5710_17"/>
<dbReference type="EC" id="7.1.1.9" evidence="1"/>
<keyword evidence="1" id="KW-0679">Respiratory chain</keyword>
<dbReference type="PROSITE" id="PS50855">
    <property type="entry name" value="COX1"/>
    <property type="match status" value="1"/>
</dbReference>
<reference evidence="4" key="2">
    <citation type="submission" date="2013-02" db="EMBL/GenBank/DDBJ databases">
        <authorList>
            <person name="Cisse O."/>
        </authorList>
    </citation>
    <scope>NUCLEOTIDE SEQUENCE</scope>
    <source>
        <strain evidence="4">PYCC 5710</strain>
    </source>
</reference>
<feature type="domain" description="Cytochrome oxidase subunit I profile" evidence="3">
    <location>
        <begin position="13"/>
        <end position="86"/>
    </location>
</feature>
<comment type="catalytic activity">
    <reaction evidence="1">
        <text>4 Fe(II)-[cytochrome c] + O2 + 8 H(+)(in) = 4 Fe(III)-[cytochrome c] + 2 H2O + 4 H(+)(out)</text>
        <dbReference type="Rhea" id="RHEA:11436"/>
        <dbReference type="Rhea" id="RHEA-COMP:10350"/>
        <dbReference type="Rhea" id="RHEA-COMP:14399"/>
        <dbReference type="ChEBI" id="CHEBI:15377"/>
        <dbReference type="ChEBI" id="CHEBI:15378"/>
        <dbReference type="ChEBI" id="CHEBI:15379"/>
        <dbReference type="ChEBI" id="CHEBI:29033"/>
        <dbReference type="ChEBI" id="CHEBI:29034"/>
        <dbReference type="EC" id="7.1.1.9"/>
    </reaction>
</comment>
<feature type="transmembrane region" description="Helical" evidence="2">
    <location>
        <begin position="28"/>
        <end position="48"/>
    </location>
</feature>
<keyword evidence="1 4" id="KW-0496">Mitochondrion</keyword>
<feature type="transmembrane region" description="Helical" evidence="2">
    <location>
        <begin position="68"/>
        <end position="87"/>
    </location>
</feature>
<evidence type="ECO:0000313" key="4">
    <source>
        <dbReference type="EMBL" id="CCV02646.1"/>
    </source>
</evidence>
<keyword evidence="1" id="KW-0349">Heme</keyword>
<dbReference type="InterPro" id="IPR023616">
    <property type="entry name" value="Cyt_c_oxase-like_su1_dom"/>
</dbReference>
<gene>
    <name evidence="4" type="primary">cox1</name>
</gene>
<dbReference type="PANTHER" id="PTHR10422:SF18">
    <property type="entry name" value="CYTOCHROME C OXIDASE SUBUNIT 1"/>
    <property type="match status" value="1"/>
</dbReference>
<protein>
    <recommendedName>
        <fullName evidence="1">Cytochrome c oxidase subunit 1</fullName>
        <ecNumber evidence="1">7.1.1.9</ecNumber>
    </recommendedName>
</protein>
<dbReference type="GO" id="GO:0020037">
    <property type="term" value="F:heme binding"/>
    <property type="evidence" value="ECO:0007669"/>
    <property type="project" value="InterPro"/>
</dbReference>
<keyword evidence="1" id="KW-0249">Electron transport</keyword>
<organism evidence="4">
    <name type="scientific">Taphrina deformans (strain PYCC 5710 / ATCC 11124 / CBS 356.35 / IMI 108563 / JCM 9778 / NBRC 8474)</name>
    <name type="common">Peach leaf curl fungus</name>
    <name type="synonym">Lalaria deformans</name>
    <dbReference type="NCBI Taxonomy" id="1097556"/>
    <lineage>
        <taxon>Eukaryota</taxon>
        <taxon>Fungi</taxon>
        <taxon>Dikarya</taxon>
        <taxon>Ascomycota</taxon>
        <taxon>Taphrinomycotina</taxon>
        <taxon>Taphrinomycetes</taxon>
        <taxon>Taphrinales</taxon>
        <taxon>Taphrinaceae</taxon>
        <taxon>Taphrina</taxon>
    </lineage>
</organism>
<reference evidence="4" key="1">
    <citation type="journal article" date="2013" name="MBio">
        <title>Genome sequencing of the plant pathogen Taphrina deformans, the causal agent of peach leaf curl .</title>
        <authorList>
            <person name="Cisse O.H."/>
            <person name="Almeida J.M.G.C.F."/>
            <person name="Fonseca A."/>
            <person name="Kumar A.A."/>
            <person name="Salojarvi J."/>
            <person name="Overmyer K."/>
            <person name="Hauser P.M."/>
            <person name="Pagni M."/>
        </authorList>
    </citation>
    <scope>NUCLEOTIDE SEQUENCE</scope>
    <source>
        <strain evidence="4">PYCC 5710</strain>
    </source>
</reference>
<dbReference type="GO" id="GO:0015990">
    <property type="term" value="P:electron transport coupled proton transport"/>
    <property type="evidence" value="ECO:0007669"/>
    <property type="project" value="TreeGrafter"/>
</dbReference>
<dbReference type="PRINTS" id="PR01165">
    <property type="entry name" value="CYCOXIDASEI"/>
</dbReference>
<dbReference type="GO" id="GO:0006123">
    <property type="term" value="P:mitochondrial electron transport, cytochrome c to oxygen"/>
    <property type="evidence" value="ECO:0007669"/>
    <property type="project" value="TreeGrafter"/>
</dbReference>
<comment type="similarity">
    <text evidence="1">Belongs to the heme-copper respiratory oxidase family.</text>
</comment>
<evidence type="ECO:0000256" key="1">
    <source>
        <dbReference type="RuleBase" id="RU000369"/>
    </source>
</evidence>
<feature type="non-terminal residue" evidence="4">
    <location>
        <position position="1"/>
    </location>
</feature>
<keyword evidence="1 2" id="KW-0812">Transmembrane</keyword>
<dbReference type="Pfam" id="PF00115">
    <property type="entry name" value="COX1"/>
    <property type="match status" value="1"/>
</dbReference>
<keyword evidence="1" id="KW-0408">Iron</keyword>
<dbReference type="GO" id="GO:0005743">
    <property type="term" value="C:mitochondrial inner membrane"/>
    <property type="evidence" value="ECO:0007669"/>
    <property type="project" value="UniProtKB-SubCell"/>
</dbReference>
<dbReference type="OrthoDB" id="5405897at2759"/>
<dbReference type="InterPro" id="IPR036927">
    <property type="entry name" value="Cyt_c_oxase-like_su1_sf"/>
</dbReference>
<name>M5EFE7_TAPDE</name>
<dbReference type="Gene3D" id="1.20.210.10">
    <property type="entry name" value="Cytochrome c oxidase-like, subunit I domain"/>
    <property type="match status" value="1"/>
</dbReference>
<keyword evidence="1" id="KW-0186">Copper</keyword>
<accession>M5EFE7</accession>
<comment type="pathway">
    <text evidence="1">Energy metabolism; oxidative phosphorylation.</text>
</comment>
<dbReference type="AlphaFoldDB" id="M5EFE7"/>
<dbReference type="GO" id="GO:0004129">
    <property type="term" value="F:cytochrome-c oxidase activity"/>
    <property type="evidence" value="ECO:0007669"/>
    <property type="project" value="UniProtKB-EC"/>
</dbReference>
<dbReference type="UniPathway" id="UPA00705"/>
<geneLocation type="mitochondrion" evidence="4"/>
<proteinExistence type="inferred from homology"/>
<keyword evidence="1 2" id="KW-0472">Membrane</keyword>
<comment type="caution">
    <text evidence="4">The sequence shown here is derived from an EMBL/GenBank/DDBJ whole genome shotgun (WGS) entry which is preliminary data.</text>
</comment>
<evidence type="ECO:0000259" key="3">
    <source>
        <dbReference type="PROSITE" id="PS50855"/>
    </source>
</evidence>
<dbReference type="STRING" id="1097556.M5EFE7"/>
<sequence length="131" mass="14892">TNKRKKNKKKKKKKLMSRWLFSTNAKDIGMLYLMFGLFSGMIGTAFSVLIRLELASPGAQYLQGDNQLYNVIVTAHAFLMIFFMVIAKSDFNYNLVLFKYNLVSSANNSKSLTDSTNLNSNNFTGLQQKKI</sequence>